<evidence type="ECO:0000313" key="3">
    <source>
        <dbReference type="Proteomes" id="UP001396334"/>
    </source>
</evidence>
<dbReference type="InterPro" id="IPR050951">
    <property type="entry name" value="Retrovirus_Pol_polyprotein"/>
</dbReference>
<dbReference type="EMBL" id="JBBPBN010000030">
    <property type="protein sequence ID" value="KAK9004983.1"/>
    <property type="molecule type" value="Genomic_DNA"/>
</dbReference>
<dbReference type="Pfam" id="PF17921">
    <property type="entry name" value="Integrase_H2C2"/>
    <property type="match status" value="1"/>
</dbReference>
<gene>
    <name evidence="2" type="ORF">V6N11_042433</name>
</gene>
<comment type="caution">
    <text evidence="2">The sequence shown here is derived from an EMBL/GenBank/DDBJ whole genome shotgun (WGS) entry which is preliminary data.</text>
</comment>
<evidence type="ECO:0000313" key="2">
    <source>
        <dbReference type="EMBL" id="KAK9004983.1"/>
    </source>
</evidence>
<reference evidence="2 3" key="1">
    <citation type="journal article" date="2024" name="G3 (Bethesda)">
        <title>Genome assembly of Hibiscus sabdariffa L. provides insights into metabolisms of medicinal natural products.</title>
        <authorList>
            <person name="Kim T."/>
        </authorList>
    </citation>
    <scope>NUCLEOTIDE SEQUENCE [LARGE SCALE GENOMIC DNA]</scope>
    <source>
        <strain evidence="2">TK-2024</strain>
        <tissue evidence="2">Old leaves</tissue>
    </source>
</reference>
<dbReference type="Gene3D" id="1.10.340.70">
    <property type="match status" value="1"/>
</dbReference>
<protein>
    <recommendedName>
        <fullName evidence="1">Integrase zinc-binding domain-containing protein</fullName>
    </recommendedName>
</protein>
<name>A0ABR2QWA4_9ROSI</name>
<dbReference type="PANTHER" id="PTHR37984:SF5">
    <property type="entry name" value="PROTEIN NYNRIN-LIKE"/>
    <property type="match status" value="1"/>
</dbReference>
<organism evidence="2 3">
    <name type="scientific">Hibiscus sabdariffa</name>
    <name type="common">roselle</name>
    <dbReference type="NCBI Taxonomy" id="183260"/>
    <lineage>
        <taxon>Eukaryota</taxon>
        <taxon>Viridiplantae</taxon>
        <taxon>Streptophyta</taxon>
        <taxon>Embryophyta</taxon>
        <taxon>Tracheophyta</taxon>
        <taxon>Spermatophyta</taxon>
        <taxon>Magnoliopsida</taxon>
        <taxon>eudicotyledons</taxon>
        <taxon>Gunneridae</taxon>
        <taxon>Pentapetalae</taxon>
        <taxon>rosids</taxon>
        <taxon>malvids</taxon>
        <taxon>Malvales</taxon>
        <taxon>Malvaceae</taxon>
        <taxon>Malvoideae</taxon>
        <taxon>Hibiscus</taxon>
    </lineage>
</organism>
<evidence type="ECO:0000259" key="1">
    <source>
        <dbReference type="Pfam" id="PF17921"/>
    </source>
</evidence>
<dbReference type="PANTHER" id="PTHR37984">
    <property type="entry name" value="PROTEIN CBG26694"/>
    <property type="match status" value="1"/>
</dbReference>
<keyword evidence="3" id="KW-1185">Reference proteome</keyword>
<dbReference type="Proteomes" id="UP001396334">
    <property type="component" value="Unassembled WGS sequence"/>
</dbReference>
<sequence length="134" mass="15794">MFLAEFDFAMEYKPGKANLVADALSRRYDLEFISRLEGPLLLRIKEGLPHDLRAQSLILYAKEGKSKRYWLEGDLLYTRGHHLYVPQFAKLRKELMKECHDSKWAGYPGVHRTMALLAERFYWPHMESDVEAYV</sequence>
<feature type="domain" description="Integrase zinc-binding" evidence="1">
    <location>
        <begin position="90"/>
        <end position="134"/>
    </location>
</feature>
<proteinExistence type="predicted"/>
<accession>A0ABR2QWA4</accession>
<dbReference type="InterPro" id="IPR041588">
    <property type="entry name" value="Integrase_H2C2"/>
</dbReference>